<evidence type="ECO:0000256" key="1">
    <source>
        <dbReference type="SAM" id="MobiDB-lite"/>
    </source>
</evidence>
<feature type="compositionally biased region" description="Low complexity" evidence="1">
    <location>
        <begin position="149"/>
        <end position="160"/>
    </location>
</feature>
<comment type="caution">
    <text evidence="2">The sequence shown here is derived from an EMBL/GenBank/DDBJ whole genome shotgun (WGS) entry which is preliminary data.</text>
</comment>
<name>A0A4Q4T7A5_9PEZI</name>
<dbReference type="AlphaFoldDB" id="A0A4Q4T7A5"/>
<feature type="region of interest" description="Disordered" evidence="1">
    <location>
        <begin position="130"/>
        <end position="203"/>
    </location>
</feature>
<organism evidence="2 3">
    <name type="scientific">Monosporascus ibericus</name>
    <dbReference type="NCBI Taxonomy" id="155417"/>
    <lineage>
        <taxon>Eukaryota</taxon>
        <taxon>Fungi</taxon>
        <taxon>Dikarya</taxon>
        <taxon>Ascomycota</taxon>
        <taxon>Pezizomycotina</taxon>
        <taxon>Sordariomycetes</taxon>
        <taxon>Xylariomycetidae</taxon>
        <taxon>Xylariales</taxon>
        <taxon>Xylariales incertae sedis</taxon>
        <taxon>Monosporascus</taxon>
    </lineage>
</organism>
<evidence type="ECO:0000313" key="2">
    <source>
        <dbReference type="EMBL" id="RYP00806.1"/>
    </source>
</evidence>
<accession>A0A4Q4T7A5</accession>
<proteinExistence type="predicted"/>
<feature type="compositionally biased region" description="Polar residues" evidence="1">
    <location>
        <begin position="237"/>
        <end position="252"/>
    </location>
</feature>
<dbReference type="Proteomes" id="UP000293360">
    <property type="component" value="Unassembled WGS sequence"/>
</dbReference>
<reference evidence="2 3" key="1">
    <citation type="submission" date="2018-06" db="EMBL/GenBank/DDBJ databases">
        <title>Complete Genomes of Monosporascus.</title>
        <authorList>
            <person name="Robinson A.J."/>
            <person name="Natvig D.O."/>
        </authorList>
    </citation>
    <scope>NUCLEOTIDE SEQUENCE [LARGE SCALE GENOMIC DNA]</scope>
    <source>
        <strain evidence="2 3">CBS 110550</strain>
    </source>
</reference>
<gene>
    <name evidence="2" type="ORF">DL764_006410</name>
</gene>
<sequence length="259" mass="27388">MTEPVTEQPHTSADDSPPNTVDDGTQHHHHQQQPPHHPFAPIFTLVNNASAGTTHHPHVRYIFSDDDPDLLTRALTEHHEITVDEAGSGPASNNRAVILDLATDDGGEYHVAWASSLSPSWAVLDAQLSRISPPSSDGGNENDGGGGTNSSRPGRLMLRIEGLEGGGLGSESDSRHSQGSGNSGGSGIAQKDREKGNTDDYPALVDEFEKRMVTLRKVVSASEERRQKVGGEPGGETIQSPQASEGDTTAEQGQGERGG</sequence>
<protein>
    <submittedName>
        <fullName evidence="2">Uncharacterized protein</fullName>
    </submittedName>
</protein>
<dbReference type="STRING" id="155417.A0A4Q4T7A5"/>
<feature type="region of interest" description="Disordered" evidence="1">
    <location>
        <begin position="1"/>
        <end position="41"/>
    </location>
</feature>
<keyword evidence="3" id="KW-1185">Reference proteome</keyword>
<dbReference type="EMBL" id="QJNU01000377">
    <property type="protein sequence ID" value="RYP00806.1"/>
    <property type="molecule type" value="Genomic_DNA"/>
</dbReference>
<feature type="region of interest" description="Disordered" evidence="1">
    <location>
        <begin position="218"/>
        <end position="259"/>
    </location>
</feature>
<dbReference type="OrthoDB" id="1681166at2759"/>
<evidence type="ECO:0000313" key="3">
    <source>
        <dbReference type="Proteomes" id="UP000293360"/>
    </source>
</evidence>